<dbReference type="GeneID" id="59291742"/>
<evidence type="ECO:0000256" key="6">
    <source>
        <dbReference type="SAM" id="Phobius"/>
    </source>
</evidence>
<keyword evidence="4 6" id="KW-0472">Membrane</keyword>
<dbReference type="InterPro" id="IPR052337">
    <property type="entry name" value="SAT4-like"/>
</dbReference>
<comment type="subcellular location">
    <subcellularLocation>
        <location evidence="1">Membrane</location>
        <topology evidence="1">Multi-pass membrane protein</topology>
    </subcellularLocation>
</comment>
<feature type="transmembrane region" description="Helical" evidence="6">
    <location>
        <begin position="163"/>
        <end position="182"/>
    </location>
</feature>
<sequence>MSSNPLHTTASGGNLGPVFFGIDWAVFSLSTMIVALRLYTRVFITRSFWLDDTAIALTQMITAVGKGFVVTEASYGRGQHRIDLSVEHFLVVTHLTLFFLTVFQCSPVDKVWNPADPGKCFSEQMVMNILIAQCVFFFITDFICAASPIVLLRNLKIKKQSKIALCCLMGLGIITGGIAIARTVTAWQIKSEDLSWVGVFNAMTRIFVVNIGNIAACVPGLKTFSRYVPARITGRDPYEMLRPEASPSSSHPNWYSKRFWLLCPSPAYTKSERELRQVPAEARGAPPCVA</sequence>
<evidence type="ECO:0000256" key="4">
    <source>
        <dbReference type="ARBA" id="ARBA00023136"/>
    </source>
</evidence>
<dbReference type="EMBL" id="JACCJC010000054">
    <property type="protein sequence ID" value="KAF6231793.1"/>
    <property type="molecule type" value="Genomic_DNA"/>
</dbReference>
<keyword evidence="2 6" id="KW-0812">Transmembrane</keyword>
<protein>
    <recommendedName>
        <fullName evidence="7">Rhodopsin domain-containing protein</fullName>
    </recommendedName>
</protein>
<keyword evidence="9" id="KW-1185">Reference proteome</keyword>
<evidence type="ECO:0000256" key="5">
    <source>
        <dbReference type="ARBA" id="ARBA00038359"/>
    </source>
</evidence>
<feature type="transmembrane region" description="Helical" evidence="6">
    <location>
        <begin position="129"/>
        <end position="151"/>
    </location>
</feature>
<evidence type="ECO:0000256" key="1">
    <source>
        <dbReference type="ARBA" id="ARBA00004141"/>
    </source>
</evidence>
<accession>A0A8H6FNP5</accession>
<dbReference type="Pfam" id="PF20684">
    <property type="entry name" value="Fung_rhodopsin"/>
    <property type="match status" value="1"/>
</dbReference>
<dbReference type="PANTHER" id="PTHR33048">
    <property type="entry name" value="PTH11-LIKE INTEGRAL MEMBRANE PROTEIN (AFU_ORTHOLOGUE AFUA_5G11245)"/>
    <property type="match status" value="1"/>
</dbReference>
<dbReference type="OrthoDB" id="5022096at2759"/>
<evidence type="ECO:0000313" key="8">
    <source>
        <dbReference type="EMBL" id="KAF6231793.1"/>
    </source>
</evidence>
<feature type="domain" description="Rhodopsin" evidence="7">
    <location>
        <begin position="89"/>
        <end position="224"/>
    </location>
</feature>
<proteinExistence type="inferred from homology"/>
<comment type="caution">
    <text evidence="8">The sequence shown here is derived from an EMBL/GenBank/DDBJ whole genome shotgun (WGS) entry which is preliminary data.</text>
</comment>
<dbReference type="AlphaFoldDB" id="A0A8H6FNP5"/>
<dbReference type="GO" id="GO:0016020">
    <property type="term" value="C:membrane"/>
    <property type="evidence" value="ECO:0007669"/>
    <property type="project" value="UniProtKB-SubCell"/>
</dbReference>
<feature type="transmembrane region" description="Helical" evidence="6">
    <location>
        <begin position="89"/>
        <end position="109"/>
    </location>
</feature>
<evidence type="ECO:0000313" key="9">
    <source>
        <dbReference type="Proteomes" id="UP000578531"/>
    </source>
</evidence>
<organism evidence="8 9">
    <name type="scientific">Letharia columbiana</name>
    <dbReference type="NCBI Taxonomy" id="112416"/>
    <lineage>
        <taxon>Eukaryota</taxon>
        <taxon>Fungi</taxon>
        <taxon>Dikarya</taxon>
        <taxon>Ascomycota</taxon>
        <taxon>Pezizomycotina</taxon>
        <taxon>Lecanoromycetes</taxon>
        <taxon>OSLEUM clade</taxon>
        <taxon>Lecanoromycetidae</taxon>
        <taxon>Lecanorales</taxon>
        <taxon>Lecanorineae</taxon>
        <taxon>Parmeliaceae</taxon>
        <taxon>Letharia</taxon>
    </lineage>
</organism>
<name>A0A8H6FNP5_9LECA</name>
<comment type="similarity">
    <text evidence="5">Belongs to the SAT4 family.</text>
</comment>
<evidence type="ECO:0000256" key="3">
    <source>
        <dbReference type="ARBA" id="ARBA00022989"/>
    </source>
</evidence>
<dbReference type="InterPro" id="IPR049326">
    <property type="entry name" value="Rhodopsin_dom_fungi"/>
</dbReference>
<evidence type="ECO:0000256" key="2">
    <source>
        <dbReference type="ARBA" id="ARBA00022692"/>
    </source>
</evidence>
<gene>
    <name evidence="8" type="ORF">HO173_010095</name>
</gene>
<dbReference type="Proteomes" id="UP000578531">
    <property type="component" value="Unassembled WGS sequence"/>
</dbReference>
<evidence type="ECO:0000259" key="7">
    <source>
        <dbReference type="Pfam" id="PF20684"/>
    </source>
</evidence>
<dbReference type="RefSeq" id="XP_037161225.1">
    <property type="nucleotide sequence ID" value="XM_037311981.1"/>
</dbReference>
<feature type="transmembrane region" description="Helical" evidence="6">
    <location>
        <begin position="202"/>
        <end position="221"/>
    </location>
</feature>
<dbReference type="PANTHER" id="PTHR33048:SF129">
    <property type="entry name" value="INTEGRAL MEMBRANE PROTEIN-RELATED"/>
    <property type="match status" value="1"/>
</dbReference>
<keyword evidence="3 6" id="KW-1133">Transmembrane helix</keyword>
<feature type="transmembrane region" description="Helical" evidence="6">
    <location>
        <begin position="20"/>
        <end position="39"/>
    </location>
</feature>
<reference evidence="8 9" key="1">
    <citation type="journal article" date="2020" name="Genomics">
        <title>Complete, high-quality genomes from long-read metagenomic sequencing of two wolf lichen thalli reveals enigmatic genome architecture.</title>
        <authorList>
            <person name="McKenzie S.K."/>
            <person name="Walston R.F."/>
            <person name="Allen J.L."/>
        </authorList>
    </citation>
    <scope>NUCLEOTIDE SEQUENCE [LARGE SCALE GENOMIC DNA]</scope>
    <source>
        <strain evidence="8">WasteWater2</strain>
    </source>
</reference>